<protein>
    <submittedName>
        <fullName evidence="2">Uncharacterized protein</fullName>
    </submittedName>
</protein>
<accession>A0A1B9IF32</accession>
<evidence type="ECO:0000256" key="1">
    <source>
        <dbReference type="SAM" id="MobiDB-lite"/>
    </source>
</evidence>
<gene>
    <name evidence="2" type="ORF">L486_08163</name>
</gene>
<feature type="region of interest" description="Disordered" evidence="1">
    <location>
        <begin position="106"/>
        <end position="126"/>
    </location>
</feature>
<name>A0A1B9IF32_9TREE</name>
<organism evidence="2 3">
    <name type="scientific">Kwoniella mangroviensis CBS 10435</name>
    <dbReference type="NCBI Taxonomy" id="1331196"/>
    <lineage>
        <taxon>Eukaryota</taxon>
        <taxon>Fungi</taxon>
        <taxon>Dikarya</taxon>
        <taxon>Basidiomycota</taxon>
        <taxon>Agaricomycotina</taxon>
        <taxon>Tremellomycetes</taxon>
        <taxon>Tremellales</taxon>
        <taxon>Cryptococcaceae</taxon>
        <taxon>Kwoniella</taxon>
    </lineage>
</organism>
<dbReference type="EMBL" id="KV700092">
    <property type="protein sequence ID" value="OCF54249.1"/>
    <property type="molecule type" value="Genomic_DNA"/>
</dbReference>
<dbReference type="Proteomes" id="UP000092583">
    <property type="component" value="Unassembled WGS sequence"/>
</dbReference>
<keyword evidence="3" id="KW-1185">Reference proteome</keyword>
<dbReference type="AlphaFoldDB" id="A0A1B9IF32"/>
<reference evidence="3" key="2">
    <citation type="submission" date="2013-12" db="EMBL/GenBank/DDBJ databases">
        <title>Evolution of pathogenesis and genome organization in the Tremellales.</title>
        <authorList>
            <person name="Cuomo C."/>
            <person name="Litvintseva A."/>
            <person name="Heitman J."/>
            <person name="Chen Y."/>
            <person name="Sun S."/>
            <person name="Springer D."/>
            <person name="Dromer F."/>
            <person name="Young S."/>
            <person name="Zeng Q."/>
            <person name="Chapman S."/>
            <person name="Gujja S."/>
            <person name="Saif S."/>
            <person name="Birren B."/>
        </authorList>
    </citation>
    <scope>NUCLEOTIDE SEQUENCE [LARGE SCALE GENOMIC DNA]</scope>
    <source>
        <strain evidence="3">CBS 10435</strain>
    </source>
</reference>
<reference evidence="2 3" key="1">
    <citation type="submission" date="2013-07" db="EMBL/GenBank/DDBJ databases">
        <title>The Genome Sequence of Kwoniella mangroviensis CBS10435.</title>
        <authorList>
            <consortium name="The Broad Institute Genome Sequencing Platform"/>
            <person name="Cuomo C."/>
            <person name="Litvintseva A."/>
            <person name="Chen Y."/>
            <person name="Heitman J."/>
            <person name="Sun S."/>
            <person name="Springer D."/>
            <person name="Dromer F."/>
            <person name="Young S.K."/>
            <person name="Zeng Q."/>
            <person name="Gargeya S."/>
            <person name="Fitzgerald M."/>
            <person name="Abouelleil A."/>
            <person name="Alvarado L."/>
            <person name="Berlin A.M."/>
            <person name="Chapman S.B."/>
            <person name="Dewar J."/>
            <person name="Goldberg J."/>
            <person name="Griggs A."/>
            <person name="Gujja S."/>
            <person name="Hansen M."/>
            <person name="Howarth C."/>
            <person name="Imamovic A."/>
            <person name="Larimer J."/>
            <person name="McCowan C."/>
            <person name="Murphy C."/>
            <person name="Pearson M."/>
            <person name="Priest M."/>
            <person name="Roberts A."/>
            <person name="Saif S."/>
            <person name="Shea T."/>
            <person name="Sykes S."/>
            <person name="Wortman J."/>
            <person name="Nusbaum C."/>
            <person name="Birren B."/>
        </authorList>
    </citation>
    <scope>NUCLEOTIDE SEQUENCE [LARGE SCALE GENOMIC DNA]</scope>
    <source>
        <strain evidence="2 3">CBS 10435</strain>
    </source>
</reference>
<feature type="region of interest" description="Disordered" evidence="1">
    <location>
        <begin position="255"/>
        <end position="284"/>
    </location>
</feature>
<proteinExistence type="predicted"/>
<sequence>MPSRNWTKSSIFQKCVPGSTNASEPCFLRPYDSYDEYKSTQENKPYIPALEVSAISKSGKSGKVKTCASHINKIYGFATLIRNHNRHNPEDPSDLSIHISQATKGNGEQLNWPLGDSSRRSVPTLDKDSRQRLSDAMTTLKAFDRKLESSAVQLAERSLWNADLTREDKRIYAEVICEWALERSAPASLKDKVTTFRPSIRTDISVDRSLWDGGHSYKSLHNNRSYTPREVRELQQRRRSSDASAMTAGSDLLIGSLQGQGQADTSSDDEDRSTLEHSVTSLFD</sequence>
<evidence type="ECO:0000313" key="2">
    <source>
        <dbReference type="EMBL" id="OCF54249.1"/>
    </source>
</evidence>
<evidence type="ECO:0000313" key="3">
    <source>
        <dbReference type="Proteomes" id="UP000092583"/>
    </source>
</evidence>